<dbReference type="SUPFAM" id="SSF48317">
    <property type="entry name" value="Acid phosphatase/Vanadium-dependent haloperoxidase"/>
    <property type="match status" value="1"/>
</dbReference>
<reference evidence="2" key="2">
    <citation type="submission" date="2020-09" db="EMBL/GenBank/DDBJ databases">
        <authorList>
            <person name="Sun Q."/>
            <person name="Sedlacek I."/>
        </authorList>
    </citation>
    <scope>NUCLEOTIDE SEQUENCE</scope>
    <source>
        <strain evidence="2">CCM 8711</strain>
    </source>
</reference>
<gene>
    <name evidence="2" type="ORF">GCM10011425_31730</name>
</gene>
<dbReference type="Gene3D" id="1.20.144.10">
    <property type="entry name" value="Phosphatidic acid phosphatase type 2/haloperoxidase"/>
    <property type="match status" value="1"/>
</dbReference>
<dbReference type="InterPro" id="IPR000326">
    <property type="entry name" value="PAP2/HPO"/>
</dbReference>
<sequence>MICLIFAGQNKLNAQVKDSIRTDSAEHILEVPDTVKHLESKFTSFIPPAVFVGYGLLSLGVKPIRDIDYHVYNDMRDDHPNFKTKVDDYFQFVPVATVYALNIAGVAGKNRFIDRTILYALSQAIRYGAVNVIKSAANRQRPNSFDDKSFPSGHASTAFAAAEFMAQEYGEVSPWYGVYAYSFATATAILRVYNNDHWFSDIIAGAGFGILSTKAAYLIYPYIRNTLFRNKNAKDDKKVSLLMPTYNNGIAGFSYVKTF</sequence>
<evidence type="ECO:0000313" key="3">
    <source>
        <dbReference type="Proteomes" id="UP000662074"/>
    </source>
</evidence>
<dbReference type="PANTHER" id="PTHR14969:SF13">
    <property type="entry name" value="AT30094P"/>
    <property type="match status" value="1"/>
</dbReference>
<reference evidence="2" key="1">
    <citation type="journal article" date="2014" name="Int. J. Syst. Evol. Microbiol.">
        <title>Complete genome sequence of Corynebacterium casei LMG S-19264T (=DSM 44701T), isolated from a smear-ripened cheese.</title>
        <authorList>
            <consortium name="US DOE Joint Genome Institute (JGI-PGF)"/>
            <person name="Walter F."/>
            <person name="Albersmeier A."/>
            <person name="Kalinowski J."/>
            <person name="Ruckert C."/>
        </authorList>
    </citation>
    <scope>NUCLEOTIDE SEQUENCE</scope>
    <source>
        <strain evidence="2">CCM 8711</strain>
    </source>
</reference>
<feature type="domain" description="Phosphatidic acid phosphatase type 2/haloperoxidase" evidence="1">
    <location>
        <begin position="116"/>
        <end position="217"/>
    </location>
</feature>
<dbReference type="PANTHER" id="PTHR14969">
    <property type="entry name" value="SPHINGOSINE-1-PHOSPHATE PHOSPHOHYDROLASE"/>
    <property type="match status" value="1"/>
</dbReference>
<dbReference type="Pfam" id="PF01569">
    <property type="entry name" value="PAP2"/>
    <property type="match status" value="1"/>
</dbReference>
<evidence type="ECO:0000259" key="1">
    <source>
        <dbReference type="SMART" id="SM00014"/>
    </source>
</evidence>
<organism evidence="2 3">
    <name type="scientific">Mucilaginibacter galii</name>
    <dbReference type="NCBI Taxonomy" id="2005073"/>
    <lineage>
        <taxon>Bacteria</taxon>
        <taxon>Pseudomonadati</taxon>
        <taxon>Bacteroidota</taxon>
        <taxon>Sphingobacteriia</taxon>
        <taxon>Sphingobacteriales</taxon>
        <taxon>Sphingobacteriaceae</taxon>
        <taxon>Mucilaginibacter</taxon>
    </lineage>
</organism>
<name>A0A917JB35_9SPHI</name>
<evidence type="ECO:0000313" key="2">
    <source>
        <dbReference type="EMBL" id="GGI51961.1"/>
    </source>
</evidence>
<comment type="caution">
    <text evidence="2">The sequence shown here is derived from an EMBL/GenBank/DDBJ whole genome shotgun (WGS) entry which is preliminary data.</text>
</comment>
<keyword evidence="3" id="KW-1185">Reference proteome</keyword>
<dbReference type="AlphaFoldDB" id="A0A917JB35"/>
<accession>A0A917JB35</accession>
<dbReference type="InterPro" id="IPR036938">
    <property type="entry name" value="PAP2/HPO_sf"/>
</dbReference>
<proteinExistence type="predicted"/>
<protein>
    <submittedName>
        <fullName evidence="2">Phospholipid phosphatase</fullName>
    </submittedName>
</protein>
<dbReference type="Proteomes" id="UP000662074">
    <property type="component" value="Unassembled WGS sequence"/>
</dbReference>
<dbReference type="CDD" id="cd03394">
    <property type="entry name" value="PAP2_like_5"/>
    <property type="match status" value="1"/>
</dbReference>
<dbReference type="EMBL" id="BMDO01000009">
    <property type="protein sequence ID" value="GGI51961.1"/>
    <property type="molecule type" value="Genomic_DNA"/>
</dbReference>
<dbReference type="SMART" id="SM00014">
    <property type="entry name" value="acidPPc"/>
    <property type="match status" value="1"/>
</dbReference>